<name>A0A563VXJ5_9CYAN</name>
<sequence length="495" mass="54022">MKIILTSASELARMIRQQEISAVEVLEAYLQQIERYNSQINAIVTLDAEKAMQRAKTADEALAKGENWGVLHGVPVTIKDTLATAGLKTTAGYPPLKDYVPSEDATTVARLKAAGAIILGKTNSAELAGDYQTNNPVFGQTNNSWNTDYTVGGSSGGSASAIAASFSALDIGSDIGGSIRQPAHFCGVFGFMPTDRRVPTTGHIPELPGKTKHIRRMLRVGPLARSVKDLQLCFTIITGADSKQPEIPPLALNRPTNKKLTDLKIAWTYGYDFLPVSQDTRSAIKNLVNRLSDAGCQLEECQPPDFDWEEALANYSVCAGYELFISASQWSILQGMWLGVVTEFYARTQTTFKSGTPLTKKGNLTFPPSVAKYNTLLAERDRQISQMEHFLERWDAWICPVAITPAFPHCAPNRFIAVDGVKLPYLLASGGYTMPFNLLGNPVVVIPIGKSQTGLPIGVQIVGKRWQDMNLLAVANEIERVLDSFQSPFVPQLAQ</sequence>
<dbReference type="PIRSF" id="PIRSF001221">
    <property type="entry name" value="Amidase_fungi"/>
    <property type="match status" value="1"/>
</dbReference>
<protein>
    <submittedName>
        <fullName evidence="2">Amidase</fullName>
    </submittedName>
</protein>
<dbReference type="GO" id="GO:0012505">
    <property type="term" value="C:endomembrane system"/>
    <property type="evidence" value="ECO:0007669"/>
    <property type="project" value="TreeGrafter"/>
</dbReference>
<dbReference type="InterPro" id="IPR052739">
    <property type="entry name" value="FAAH2"/>
</dbReference>
<dbReference type="InterPro" id="IPR023631">
    <property type="entry name" value="Amidase_dom"/>
</dbReference>
<dbReference type="PANTHER" id="PTHR43372:SF4">
    <property type="entry name" value="FATTY-ACID AMIDE HYDROLASE 2"/>
    <property type="match status" value="1"/>
</dbReference>
<dbReference type="SUPFAM" id="SSF75304">
    <property type="entry name" value="Amidase signature (AS) enzymes"/>
    <property type="match status" value="1"/>
</dbReference>
<evidence type="ECO:0000313" key="3">
    <source>
        <dbReference type="Proteomes" id="UP000320055"/>
    </source>
</evidence>
<dbReference type="OrthoDB" id="9811471at2"/>
<evidence type="ECO:0000313" key="2">
    <source>
        <dbReference type="EMBL" id="VEP16136.1"/>
    </source>
</evidence>
<feature type="domain" description="Amidase" evidence="1">
    <location>
        <begin position="24"/>
        <end position="472"/>
    </location>
</feature>
<reference evidence="2 3" key="1">
    <citation type="submission" date="2019-01" db="EMBL/GenBank/DDBJ databases">
        <authorList>
            <person name="Brito A."/>
        </authorList>
    </citation>
    <scope>NUCLEOTIDE SEQUENCE [LARGE SCALE GENOMIC DNA]</scope>
    <source>
        <strain evidence="2">1</strain>
    </source>
</reference>
<organism evidence="2 3">
    <name type="scientific">Hyella patelloides LEGE 07179</name>
    <dbReference type="NCBI Taxonomy" id="945734"/>
    <lineage>
        <taxon>Bacteria</taxon>
        <taxon>Bacillati</taxon>
        <taxon>Cyanobacteriota</taxon>
        <taxon>Cyanophyceae</taxon>
        <taxon>Pleurocapsales</taxon>
        <taxon>Hyellaceae</taxon>
        <taxon>Hyella</taxon>
    </lineage>
</organism>
<dbReference type="PANTHER" id="PTHR43372">
    <property type="entry name" value="FATTY-ACID AMIDE HYDROLASE"/>
    <property type="match status" value="1"/>
</dbReference>
<evidence type="ECO:0000259" key="1">
    <source>
        <dbReference type="Pfam" id="PF01425"/>
    </source>
</evidence>
<accession>A0A563VXJ5</accession>
<dbReference type="AlphaFoldDB" id="A0A563VXJ5"/>
<dbReference type="Proteomes" id="UP000320055">
    <property type="component" value="Unassembled WGS sequence"/>
</dbReference>
<dbReference type="Gene3D" id="3.90.1300.10">
    <property type="entry name" value="Amidase signature (AS) domain"/>
    <property type="match status" value="1"/>
</dbReference>
<gene>
    <name evidence="2" type="ORF">H1P_410002</name>
</gene>
<keyword evidence="3" id="KW-1185">Reference proteome</keyword>
<dbReference type="InterPro" id="IPR036928">
    <property type="entry name" value="AS_sf"/>
</dbReference>
<dbReference type="EMBL" id="CAACVJ010000346">
    <property type="protein sequence ID" value="VEP16136.1"/>
    <property type="molecule type" value="Genomic_DNA"/>
</dbReference>
<dbReference type="RefSeq" id="WP_144865881.1">
    <property type="nucleotide sequence ID" value="NZ_LR213801.1"/>
</dbReference>
<dbReference type="Pfam" id="PF01425">
    <property type="entry name" value="Amidase"/>
    <property type="match status" value="1"/>
</dbReference>
<proteinExistence type="predicted"/>